<comment type="subcellular location">
    <subcellularLocation>
        <location evidence="1">Membrane</location>
        <topology evidence="1">Multi-pass membrane protein</topology>
    </subcellularLocation>
</comment>
<keyword evidence="3" id="KW-0732">Signal</keyword>
<protein>
    <submittedName>
        <fullName evidence="7">CD20-like family protein</fullName>
    </submittedName>
</protein>
<evidence type="ECO:0000256" key="5">
    <source>
        <dbReference type="ARBA" id="ARBA00023136"/>
    </source>
</evidence>
<dbReference type="Proteomes" id="UP000182508">
    <property type="component" value="Unassembled WGS sequence"/>
</dbReference>
<keyword evidence="2 6" id="KW-0812">Transmembrane</keyword>
<feature type="transmembrane region" description="Helical" evidence="6">
    <location>
        <begin position="57"/>
        <end position="80"/>
    </location>
</feature>
<organism evidence="7 8">
    <name type="scientific">Streptococcus henryi</name>
    <dbReference type="NCBI Taxonomy" id="439219"/>
    <lineage>
        <taxon>Bacteria</taxon>
        <taxon>Bacillati</taxon>
        <taxon>Bacillota</taxon>
        <taxon>Bacilli</taxon>
        <taxon>Lactobacillales</taxon>
        <taxon>Streptococcaceae</taxon>
        <taxon>Streptococcus</taxon>
    </lineage>
</organism>
<dbReference type="EMBL" id="FMXP01000005">
    <property type="protein sequence ID" value="SDB09120.1"/>
    <property type="molecule type" value="Genomic_DNA"/>
</dbReference>
<evidence type="ECO:0000256" key="1">
    <source>
        <dbReference type="ARBA" id="ARBA00004141"/>
    </source>
</evidence>
<dbReference type="GO" id="GO:0016020">
    <property type="term" value="C:membrane"/>
    <property type="evidence" value="ECO:0007669"/>
    <property type="project" value="UniProtKB-SubCell"/>
</dbReference>
<name>A0A1G6ALC9_9STRE</name>
<dbReference type="Pfam" id="PF04103">
    <property type="entry name" value="CD20"/>
    <property type="match status" value="1"/>
</dbReference>
<dbReference type="AlphaFoldDB" id="A0A1G6ALC9"/>
<dbReference type="InterPro" id="IPR037873">
    <property type="entry name" value="BamE-like"/>
</dbReference>
<feature type="transmembrane region" description="Helical" evidence="6">
    <location>
        <begin position="32"/>
        <end position="50"/>
    </location>
</feature>
<feature type="transmembrane region" description="Helical" evidence="6">
    <location>
        <begin position="7"/>
        <end position="26"/>
    </location>
</feature>
<dbReference type="STRING" id="439219.SAMN02910293_00459"/>
<dbReference type="eggNOG" id="ENOG5033A46">
    <property type="taxonomic scope" value="Bacteria"/>
</dbReference>
<keyword evidence="5 6" id="KW-0472">Membrane</keyword>
<dbReference type="InterPro" id="IPR007237">
    <property type="entry name" value="CD20-like"/>
</dbReference>
<sequence>MKNDEKKVLGILAIVFGAIALLGSWIPILNNVSFVIAIPAVILGIIGLVVNRKNKKTLAIIGTVLSVVAMIVVLMTQSMYGKALDEASKAVDESVSKVEKEIESSQQEVDDNFTWTKADFDALVVGDSLEGTGGANYNDVIAKYGEPQSETESTSGDYTSKYVDYDTFGGSEYKSVSLEFVKQADESWLLSYKYSSGLK</sequence>
<dbReference type="RefSeq" id="WP_074485243.1">
    <property type="nucleotide sequence ID" value="NZ_FMXP01000005.1"/>
</dbReference>
<reference evidence="7 8" key="1">
    <citation type="submission" date="2016-10" db="EMBL/GenBank/DDBJ databases">
        <authorList>
            <person name="de Groot N.N."/>
        </authorList>
    </citation>
    <scope>NUCLEOTIDE SEQUENCE [LARGE SCALE GENOMIC DNA]</scope>
    <source>
        <strain evidence="7 8">A-4</strain>
    </source>
</reference>
<keyword evidence="8" id="KW-1185">Reference proteome</keyword>
<accession>A0A1G6ALC9</accession>
<dbReference type="Gene3D" id="3.30.1450.10">
    <property type="match status" value="1"/>
</dbReference>
<evidence type="ECO:0000256" key="6">
    <source>
        <dbReference type="SAM" id="Phobius"/>
    </source>
</evidence>
<evidence type="ECO:0000256" key="4">
    <source>
        <dbReference type="ARBA" id="ARBA00022989"/>
    </source>
</evidence>
<evidence type="ECO:0000256" key="3">
    <source>
        <dbReference type="ARBA" id="ARBA00022729"/>
    </source>
</evidence>
<gene>
    <name evidence="7" type="ORF">SAMN02910293_00459</name>
</gene>
<keyword evidence="4 6" id="KW-1133">Transmembrane helix</keyword>
<evidence type="ECO:0000313" key="8">
    <source>
        <dbReference type="Proteomes" id="UP000182508"/>
    </source>
</evidence>
<proteinExistence type="predicted"/>
<evidence type="ECO:0000313" key="7">
    <source>
        <dbReference type="EMBL" id="SDB09120.1"/>
    </source>
</evidence>
<evidence type="ECO:0000256" key="2">
    <source>
        <dbReference type="ARBA" id="ARBA00022692"/>
    </source>
</evidence>